<dbReference type="EMBL" id="FNRS01000001">
    <property type="protein sequence ID" value="SEB43002.1"/>
    <property type="molecule type" value="Genomic_DNA"/>
</dbReference>
<dbReference type="EMBL" id="JYLA01000004">
    <property type="protein sequence ID" value="KMM84903.1"/>
    <property type="molecule type" value="Genomic_DNA"/>
</dbReference>
<accession>A0A0J6GR56</accession>
<name>A0A0J6GR56_PSETA</name>
<dbReference type="Proteomes" id="UP000183155">
    <property type="component" value="Unassembled WGS sequence"/>
</dbReference>
<dbReference type="Pfam" id="PF13988">
    <property type="entry name" value="DUF4225"/>
    <property type="match status" value="1"/>
</dbReference>
<organism evidence="1 3">
    <name type="scientific">Pseudomonas taetrolens</name>
    <dbReference type="NCBI Taxonomy" id="47884"/>
    <lineage>
        <taxon>Bacteria</taxon>
        <taxon>Pseudomonadati</taxon>
        <taxon>Pseudomonadota</taxon>
        <taxon>Gammaproteobacteria</taxon>
        <taxon>Pseudomonadales</taxon>
        <taxon>Pseudomonadaceae</taxon>
        <taxon>Pseudomonas</taxon>
    </lineage>
</organism>
<sequence>MNDPRCTQADVDQAGEELIALGRKACALHINDGVARLSFMRQVDAFVDEIVQDVVDGVISAQEGLETLWEEYEALRGKVGFYMQNGITVAGGAAQVGTGVGISWGSSGVAVPLGGLYVSHGLNNIYEGAGNIHNGSSMSSTTGPLRKIYQDTMGGVHEGNILYGINDLGLSVGGLAWLVRKPNSFQLFRQDLINYTRAFRQMSKPALTFEIIVNIYTIQSMKQEEPPE</sequence>
<evidence type="ECO:0000313" key="3">
    <source>
        <dbReference type="Proteomes" id="UP000036395"/>
    </source>
</evidence>
<evidence type="ECO:0000313" key="4">
    <source>
        <dbReference type="Proteomes" id="UP000183155"/>
    </source>
</evidence>
<gene>
    <name evidence="2" type="ORF">SAMN04490203_0151</name>
    <name evidence="1" type="ORF">TU78_11905</name>
</gene>
<dbReference type="STRING" id="47884.SAMN04490203_0151"/>
<dbReference type="Proteomes" id="UP000036395">
    <property type="component" value="Unassembled WGS sequence"/>
</dbReference>
<dbReference type="AlphaFoldDB" id="A0A0J6GR56"/>
<evidence type="ECO:0000313" key="2">
    <source>
        <dbReference type="EMBL" id="SEB43002.1"/>
    </source>
</evidence>
<reference evidence="1 3" key="1">
    <citation type="submission" date="2015-02" db="EMBL/GenBank/DDBJ databases">
        <title>Pseudomonas helleri sp. nov. and Pseudomonas weihenstephanensis sp. nov., isolated from raw cows milk.</title>
        <authorList>
            <person name="von Neubeck M."/>
            <person name="Huptas C."/>
            <person name="Wenning M."/>
            <person name="Scherer S."/>
        </authorList>
    </citation>
    <scope>NUCLEOTIDE SEQUENCE [LARGE SCALE GENOMIC DNA]</scope>
    <source>
        <strain evidence="1 3">DSM 21104</strain>
    </source>
</reference>
<dbReference type="OrthoDB" id="7021051at2"/>
<comment type="caution">
    <text evidence="1">The sequence shown here is derived from an EMBL/GenBank/DDBJ whole genome shotgun (WGS) entry which is preliminary data.</text>
</comment>
<dbReference type="InterPro" id="IPR025320">
    <property type="entry name" value="DUF4225"/>
</dbReference>
<protein>
    <recommendedName>
        <fullName evidence="5">DUF4225 domain-containing protein</fullName>
    </recommendedName>
</protein>
<evidence type="ECO:0008006" key="5">
    <source>
        <dbReference type="Google" id="ProtNLM"/>
    </source>
</evidence>
<reference evidence="2 4" key="2">
    <citation type="submission" date="2016-10" db="EMBL/GenBank/DDBJ databases">
        <authorList>
            <person name="Varghese N."/>
            <person name="Submissions S."/>
        </authorList>
    </citation>
    <scope>NUCLEOTIDE SEQUENCE [LARGE SCALE GENOMIC DNA]</scope>
    <source>
        <strain evidence="2 4">BS3652</strain>
    </source>
</reference>
<dbReference type="PATRIC" id="fig|47884.3.peg.2822"/>
<dbReference type="RefSeq" id="WP_048381418.1">
    <property type="nucleotide sequence ID" value="NZ_FNRS01000001.1"/>
</dbReference>
<proteinExistence type="predicted"/>
<evidence type="ECO:0000313" key="1">
    <source>
        <dbReference type="EMBL" id="KMM84903.1"/>
    </source>
</evidence>
<keyword evidence="4" id="KW-1185">Reference proteome</keyword>